<dbReference type="Gene3D" id="3.40.50.1820">
    <property type="entry name" value="alpha/beta hydrolase"/>
    <property type="match status" value="1"/>
</dbReference>
<comment type="caution">
    <text evidence="2">The sequence shown here is derived from an EMBL/GenBank/DDBJ whole genome shotgun (WGS) entry which is preliminary data.</text>
</comment>
<dbReference type="InterPro" id="IPR029058">
    <property type="entry name" value="AB_hydrolase_fold"/>
</dbReference>
<gene>
    <name evidence="2" type="ORF">EJ08DRAFT_604006</name>
</gene>
<dbReference type="SUPFAM" id="SSF53474">
    <property type="entry name" value="alpha/beta-Hydrolases"/>
    <property type="match status" value="1"/>
</dbReference>
<proteinExistence type="predicted"/>
<evidence type="ECO:0000313" key="3">
    <source>
        <dbReference type="Proteomes" id="UP000800235"/>
    </source>
</evidence>
<protein>
    <submittedName>
        <fullName evidence="2">Paraben-hydrolyzing esterase</fullName>
    </submittedName>
</protein>
<dbReference type="EMBL" id="MU007012">
    <property type="protein sequence ID" value="KAF2435873.1"/>
    <property type="molecule type" value="Genomic_DNA"/>
</dbReference>
<name>A0A9P4P322_9PEZI</name>
<keyword evidence="3" id="KW-1185">Reference proteome</keyword>
<sequence>MATIAGPAIQNLPYVRDLEYRGFVKGHTIISKASGDELCHYFGGIPYALPPVGVFRWKHPRPLPACYRYGTRGDPADCTGKASISPQPKSTSPLVDEDCLQCNVWIPAGKPPKLGWPVYFYIHGGFLQIGNANSGNPTALLSESPFKAIIVKPAYRLNILGFLASEELLADSGSTTKSVGNLGFWDLRLALEWTQKNISYFKGDASNITIGGYSAGAHAAFYQLAYDLELPPSKRAIRRIVMQSNGPGVQPKSLREAQLQFDELLTVLKIPKSLLAKEKLERLRATTAKSLIDAIPRMRLHQFRAVTDGVFVRHTLFSDIVDGTFGQKMLMNNIRLLTGECSDEHHVYGRYYAPGEIFDSVISRLEADYPQRVVTALSKHYFPEGKLGGKYKSWQEAFGKIYADVQIHVSQRGFLDGLIKGGGAKLIQRYRIEWRSELADLTSPRQWGATHGADNILWFLGDGHSLTNAENEIIRSGLIDLLAQFVAGQESSWGTRGPLQVRRLNTDGVVDSWFDELWYDKLKVWDSITKASLEQKVSRL</sequence>
<evidence type="ECO:0000313" key="2">
    <source>
        <dbReference type="EMBL" id="KAF2435873.1"/>
    </source>
</evidence>
<dbReference type="OrthoDB" id="6846267at2759"/>
<accession>A0A9P4P322</accession>
<reference evidence="2" key="1">
    <citation type="journal article" date="2020" name="Stud. Mycol.">
        <title>101 Dothideomycetes genomes: a test case for predicting lifestyles and emergence of pathogens.</title>
        <authorList>
            <person name="Haridas S."/>
            <person name="Albert R."/>
            <person name="Binder M."/>
            <person name="Bloem J."/>
            <person name="Labutti K."/>
            <person name="Salamov A."/>
            <person name="Andreopoulos B."/>
            <person name="Baker S."/>
            <person name="Barry K."/>
            <person name="Bills G."/>
            <person name="Bluhm B."/>
            <person name="Cannon C."/>
            <person name="Castanera R."/>
            <person name="Culley D."/>
            <person name="Daum C."/>
            <person name="Ezra D."/>
            <person name="Gonzalez J."/>
            <person name="Henrissat B."/>
            <person name="Kuo A."/>
            <person name="Liang C."/>
            <person name="Lipzen A."/>
            <person name="Lutzoni F."/>
            <person name="Magnuson J."/>
            <person name="Mondo S."/>
            <person name="Nolan M."/>
            <person name="Ohm R."/>
            <person name="Pangilinan J."/>
            <person name="Park H.-J."/>
            <person name="Ramirez L."/>
            <person name="Alfaro M."/>
            <person name="Sun H."/>
            <person name="Tritt A."/>
            <person name="Yoshinaga Y."/>
            <person name="Zwiers L.-H."/>
            <person name="Turgeon B."/>
            <person name="Goodwin S."/>
            <person name="Spatafora J."/>
            <person name="Crous P."/>
            <person name="Grigoriev I."/>
        </authorList>
    </citation>
    <scope>NUCLEOTIDE SEQUENCE</scope>
    <source>
        <strain evidence="2">CBS 130266</strain>
    </source>
</reference>
<dbReference type="InterPro" id="IPR002018">
    <property type="entry name" value="CarbesteraseB"/>
</dbReference>
<dbReference type="AlphaFoldDB" id="A0A9P4P322"/>
<dbReference type="PANTHER" id="PTHR43142:SF4">
    <property type="entry name" value="CARBOXYLIC ESTER HYDROLASE"/>
    <property type="match status" value="1"/>
</dbReference>
<evidence type="ECO:0000259" key="1">
    <source>
        <dbReference type="Pfam" id="PF00135"/>
    </source>
</evidence>
<feature type="domain" description="Carboxylesterase type B" evidence="1">
    <location>
        <begin position="18"/>
        <end position="487"/>
    </location>
</feature>
<organism evidence="2 3">
    <name type="scientific">Tothia fuscella</name>
    <dbReference type="NCBI Taxonomy" id="1048955"/>
    <lineage>
        <taxon>Eukaryota</taxon>
        <taxon>Fungi</taxon>
        <taxon>Dikarya</taxon>
        <taxon>Ascomycota</taxon>
        <taxon>Pezizomycotina</taxon>
        <taxon>Dothideomycetes</taxon>
        <taxon>Pleosporomycetidae</taxon>
        <taxon>Venturiales</taxon>
        <taxon>Cylindrosympodiaceae</taxon>
        <taxon>Tothia</taxon>
    </lineage>
</organism>
<dbReference type="Proteomes" id="UP000800235">
    <property type="component" value="Unassembled WGS sequence"/>
</dbReference>
<dbReference type="PANTHER" id="PTHR43142">
    <property type="entry name" value="CARBOXYLIC ESTER HYDROLASE"/>
    <property type="match status" value="1"/>
</dbReference>
<dbReference type="Pfam" id="PF00135">
    <property type="entry name" value="COesterase"/>
    <property type="match status" value="1"/>
</dbReference>